<keyword evidence="2" id="KW-1185">Reference proteome</keyword>
<evidence type="ECO:0000313" key="2">
    <source>
        <dbReference type="Proteomes" id="UP000007430"/>
    </source>
</evidence>
<reference evidence="1 2" key="1">
    <citation type="journal article" date="2010" name="Arch. Virol.">
        <title>Low-temperature T4-like coliphages vB_EcoM-VR5, vB_EcoM-VR7 and vB_EcoM-VR20.</title>
        <authorList>
            <person name="Kaliniene L."/>
            <person name="Klausa V."/>
            <person name="Truncaite L."/>
        </authorList>
    </citation>
    <scope>NUCLEOTIDE SEQUENCE [LARGE SCALE GENOMIC DNA]</scope>
    <source>
        <strain evidence="1">VR7</strain>
    </source>
</reference>
<dbReference type="KEGG" id="vg:10021430"/>
<dbReference type="EMBL" id="HM563683">
    <property type="protein sequence ID" value="ADR32580.1"/>
    <property type="molecule type" value="Genomic_DNA"/>
</dbReference>
<organism evidence="1 2">
    <name type="scientific">Escherichia phage vB_EcoM_VR7</name>
    <dbReference type="NCBI Taxonomy" id="700939"/>
    <lineage>
        <taxon>Viruses</taxon>
        <taxon>Duplodnaviria</taxon>
        <taxon>Heunggongvirae</taxon>
        <taxon>Uroviricota</taxon>
        <taxon>Caudoviricetes</taxon>
        <taxon>Pantevenvirales</taxon>
        <taxon>Straboviridae</taxon>
        <taxon>Tevenvirinae</taxon>
        <taxon>Gaprivervirus</taxon>
        <taxon>Gaprivervirus vr7</taxon>
    </lineage>
</organism>
<dbReference type="Pfam" id="PF12322">
    <property type="entry name" value="T4_baseplate"/>
    <property type="match status" value="1"/>
</dbReference>
<protein>
    <submittedName>
        <fullName evidence="1">Gp26 baseplate hub subunit</fullName>
    </submittedName>
</protein>
<gene>
    <name evidence="1" type="primary">26</name>
    <name evidence="1" type="ORF">VR7_gp205</name>
</gene>
<evidence type="ECO:0000313" key="1">
    <source>
        <dbReference type="EMBL" id="ADR32580.1"/>
    </source>
</evidence>
<accession>E5FIN9</accession>
<proteinExistence type="predicted"/>
<sequence>MTYEFIVQIKNKTINCRAFTLREYKDLLQAKLEKRMEPAIIELLNKCTDAKGLNKQEAELLLINLWANSLGAVNVEHTWVCECGKEQDIPVTISRASIVDESEVIRDFGSFKIKFRYPGLFEDGDKGKMIACCIEYIITEGGERIVVDDLNEAEIEDLYNAITLDDINALTEELLKPQVQMAIPISCECGAHSVHVIKGLKEFFKFKFM</sequence>
<dbReference type="GeneID" id="10021430"/>
<dbReference type="RefSeq" id="YP_004063886.1">
    <property type="nucleotide sequence ID" value="NC_014792.1"/>
</dbReference>
<name>E5FIN9_9CAUD</name>
<dbReference type="InterPro" id="IPR024364">
    <property type="entry name" value="Baseplate_phage_T4-like"/>
</dbReference>
<dbReference type="Proteomes" id="UP000007430">
    <property type="component" value="Segment"/>
</dbReference>